<dbReference type="GO" id="GO:0008170">
    <property type="term" value="F:N-methyltransferase activity"/>
    <property type="evidence" value="ECO:0007669"/>
    <property type="project" value="InterPro"/>
</dbReference>
<gene>
    <name evidence="4" type="ORF">CUV01_19050</name>
    <name evidence="5" type="ORF">CUV01_19385</name>
</gene>
<proteinExistence type="inferred from homology"/>
<dbReference type="Pfam" id="PF02384">
    <property type="entry name" value="N6_Mtase"/>
    <property type="match status" value="1"/>
</dbReference>
<geneLocation type="plasmid" evidence="6">
    <name>pbm152</name>
</geneLocation>
<dbReference type="Proteomes" id="UP000233742">
    <property type="component" value="Plasmid pBM152"/>
</dbReference>
<dbReference type="EMBL" id="CP025410">
    <property type="protein sequence ID" value="AUH35682.1"/>
    <property type="molecule type" value="Genomic_DNA"/>
</dbReference>
<dbReference type="AlphaFoldDB" id="A0A2K9F5P5"/>
<dbReference type="InterPro" id="IPR029063">
    <property type="entry name" value="SAM-dependent_MTases_sf"/>
</dbReference>
<dbReference type="KEGG" id="paro:CUV01_19385"/>
<dbReference type="OrthoDB" id="9784823at2"/>
<organism evidence="4 6">
    <name type="scientific">Paracoccus tegillarcae</name>
    <dbReference type="NCBI Taxonomy" id="1529068"/>
    <lineage>
        <taxon>Bacteria</taxon>
        <taxon>Pseudomonadati</taxon>
        <taxon>Pseudomonadota</taxon>
        <taxon>Alphaproteobacteria</taxon>
        <taxon>Rhodobacterales</taxon>
        <taxon>Paracoccaceae</taxon>
        <taxon>Paracoccus</taxon>
    </lineage>
</organism>
<evidence type="ECO:0000313" key="5">
    <source>
        <dbReference type="EMBL" id="AUH35748.1"/>
    </source>
</evidence>
<evidence type="ECO:0008006" key="7">
    <source>
        <dbReference type="Google" id="ProtNLM"/>
    </source>
</evidence>
<evidence type="ECO:0000313" key="4">
    <source>
        <dbReference type="EMBL" id="AUH35682.1"/>
    </source>
</evidence>
<dbReference type="GO" id="GO:0003677">
    <property type="term" value="F:DNA binding"/>
    <property type="evidence" value="ECO:0007669"/>
    <property type="project" value="InterPro"/>
</dbReference>
<geneLocation type="plasmid" evidence="4">
    <name>pBM152</name>
</geneLocation>
<feature type="domain" description="DNA methylase adenine-specific" evidence="2">
    <location>
        <begin position="117"/>
        <end position="171"/>
    </location>
</feature>
<sequence>MARRHPHPDKEFDMAHPAVTAFVRALDQFDRSKTRTEIFRLFCEMAYCALAKRASPFADQQDRLEAEYMDCVGRFPNKDDIRRMPEMMAIAIEAIAGGGLDFFGQVAAEIGALDAGLGQFFTPYEISRLMAEMSLGDAPAQIEAQGFITVSEPAAGAGGMVLALADALESQGFDPARHRADNDFLKSAPSGAECREKSIGGLSPAGNPDDLSWLTPEKIRSIAGQNFRFCLDAICPVGEQMTDRHLRSVAIMLLPDLGINASAWEEALQVFGSMRAALAVLIIDANRNHPTHPIHSPGGALRAFTRLQLAGQFNLSGSLIGLVERSRAEP</sequence>
<evidence type="ECO:0000256" key="1">
    <source>
        <dbReference type="ARBA" id="ARBA00006594"/>
    </source>
</evidence>
<dbReference type="InterPro" id="IPR003356">
    <property type="entry name" value="DNA_methylase_A-5"/>
</dbReference>
<dbReference type="Gene3D" id="3.40.50.150">
    <property type="entry name" value="Vaccinia Virus protein VP39"/>
    <property type="match status" value="1"/>
</dbReference>
<evidence type="ECO:0000259" key="3">
    <source>
        <dbReference type="Pfam" id="PF11800"/>
    </source>
</evidence>
<keyword evidence="4" id="KW-0614">Plasmid</keyword>
<name>A0A2K9F5P5_9RHOB</name>
<feature type="domain" description="Plasmid replication protein C C-terminal" evidence="3">
    <location>
        <begin position="238"/>
        <end position="324"/>
    </location>
</feature>
<dbReference type="EMBL" id="CP025410">
    <property type="protein sequence ID" value="AUH35748.1"/>
    <property type="molecule type" value="Genomic_DNA"/>
</dbReference>
<dbReference type="SUPFAM" id="SSF53335">
    <property type="entry name" value="S-adenosyl-L-methionine-dependent methyltransferases"/>
    <property type="match status" value="1"/>
</dbReference>
<reference evidence="4 6" key="1">
    <citation type="submission" date="2017-12" db="EMBL/GenBank/DDBJ databases">
        <authorList>
            <person name="Hurst M.R.H."/>
        </authorList>
    </citation>
    <scope>NUCLEOTIDE SEQUENCE [LARGE SCALE GENOMIC DNA]</scope>
    <source>
        <strain evidence="4 6">BM15</strain>
        <plasmid evidence="4">pBM152</plasmid>
        <plasmid evidence="6">Plasmid pbm152</plasmid>
    </source>
</reference>
<keyword evidence="6" id="KW-1185">Reference proteome</keyword>
<comment type="similarity">
    <text evidence="1">Belongs to the N(4)/N(6)-methyltransferase family.</text>
</comment>
<evidence type="ECO:0000313" key="6">
    <source>
        <dbReference type="Proteomes" id="UP000233742"/>
    </source>
</evidence>
<accession>A0A2K9F5P5</accession>
<evidence type="ECO:0000259" key="2">
    <source>
        <dbReference type="Pfam" id="PF02384"/>
    </source>
</evidence>
<protein>
    <recommendedName>
        <fullName evidence="7">DNA methylase adenine-specific domain-containing protein</fullName>
    </recommendedName>
</protein>
<dbReference type="KEGG" id="paro:CUV01_19050"/>
<dbReference type="Pfam" id="PF11800">
    <property type="entry name" value="RP-C_C"/>
    <property type="match status" value="1"/>
</dbReference>
<dbReference type="PRINTS" id="PR00507">
    <property type="entry name" value="N12N6MTFRASE"/>
</dbReference>
<dbReference type="InterPro" id="IPR021760">
    <property type="entry name" value="RepC_C"/>
</dbReference>